<proteinExistence type="predicted"/>
<dbReference type="Proteomes" id="UP000714275">
    <property type="component" value="Unassembled WGS sequence"/>
</dbReference>
<keyword evidence="2" id="KW-0732">Signal</keyword>
<evidence type="ECO:0000256" key="1">
    <source>
        <dbReference type="SAM" id="MobiDB-lite"/>
    </source>
</evidence>
<evidence type="ECO:0000256" key="2">
    <source>
        <dbReference type="SAM" id="SignalP"/>
    </source>
</evidence>
<evidence type="ECO:0000313" key="3">
    <source>
        <dbReference type="EMBL" id="KAG1768913.1"/>
    </source>
</evidence>
<feature type="region of interest" description="Disordered" evidence="1">
    <location>
        <begin position="49"/>
        <end position="68"/>
    </location>
</feature>
<reference evidence="3" key="1">
    <citation type="journal article" date="2020" name="New Phytol.">
        <title>Comparative genomics reveals dynamic genome evolution in host specialist ectomycorrhizal fungi.</title>
        <authorList>
            <person name="Lofgren L.A."/>
            <person name="Nguyen N.H."/>
            <person name="Vilgalys R."/>
            <person name="Ruytinx J."/>
            <person name="Liao H.L."/>
            <person name="Branco S."/>
            <person name="Kuo A."/>
            <person name="LaButti K."/>
            <person name="Lipzen A."/>
            <person name="Andreopoulos W."/>
            <person name="Pangilinan J."/>
            <person name="Riley R."/>
            <person name="Hundley H."/>
            <person name="Na H."/>
            <person name="Barry K."/>
            <person name="Grigoriev I.V."/>
            <person name="Stajich J.E."/>
            <person name="Kennedy P.G."/>
        </authorList>
    </citation>
    <scope>NUCLEOTIDE SEQUENCE</scope>
    <source>
        <strain evidence="3">DOB743</strain>
    </source>
</reference>
<keyword evidence="4" id="KW-1185">Reference proteome</keyword>
<dbReference type="AlphaFoldDB" id="A0A9P7CYC6"/>
<sequence length="68" mass="7203">MFARLFAAAFVIFLNLTAVNAGILPKVARAVGDLDKRSDAVGNYADPATYAEPITRAESPEPLPDPDA</sequence>
<protein>
    <submittedName>
        <fullName evidence="3">Uncharacterized protein</fullName>
    </submittedName>
</protein>
<feature type="chain" id="PRO_5040348837" evidence="2">
    <location>
        <begin position="22"/>
        <end position="68"/>
    </location>
</feature>
<feature type="signal peptide" evidence="2">
    <location>
        <begin position="1"/>
        <end position="21"/>
    </location>
</feature>
<dbReference type="OrthoDB" id="2689804at2759"/>
<gene>
    <name evidence="3" type="ORF">EV702DRAFT_1203116</name>
</gene>
<organism evidence="3 4">
    <name type="scientific">Suillus placidus</name>
    <dbReference type="NCBI Taxonomy" id="48579"/>
    <lineage>
        <taxon>Eukaryota</taxon>
        <taxon>Fungi</taxon>
        <taxon>Dikarya</taxon>
        <taxon>Basidiomycota</taxon>
        <taxon>Agaricomycotina</taxon>
        <taxon>Agaricomycetes</taxon>
        <taxon>Agaricomycetidae</taxon>
        <taxon>Boletales</taxon>
        <taxon>Suillineae</taxon>
        <taxon>Suillaceae</taxon>
        <taxon>Suillus</taxon>
    </lineage>
</organism>
<evidence type="ECO:0000313" key="4">
    <source>
        <dbReference type="Proteomes" id="UP000714275"/>
    </source>
</evidence>
<name>A0A9P7CYC6_9AGAM</name>
<dbReference type="EMBL" id="JABBWD010000076">
    <property type="protein sequence ID" value="KAG1768913.1"/>
    <property type="molecule type" value="Genomic_DNA"/>
</dbReference>
<comment type="caution">
    <text evidence="3">The sequence shown here is derived from an EMBL/GenBank/DDBJ whole genome shotgun (WGS) entry which is preliminary data.</text>
</comment>
<accession>A0A9P7CYC6</accession>